<sequence length="549" mass="61962">MSPRNLQNIPSATWQWADPLKSFLLIIIIVVWGHCLEICKEQSNYTPEFQQLMGLGSFIVTFAFSLLVESIFTHIFAYVQGIFLLSRRGIPFQSIIIGGNPLQVSVTCFTMIKQKQISIIQLLSYLGTLVIYILSFSIGAYATSTLGTPYIMDVTPFKWIQVPTVLTQELNNSMYNAFVEDNFLGAFTNIQMNHLFSWVERTKDDISEIAFMPLTITELIKGLEQNLTLNIQSNNQYFNSGLAKWKLEKTYNNVDMQYLASQCSANIIPSCEIDGRESVYVMAGKENQTISWRLCNLHYNTMNTSMQIDCNISIKGGIFPLITFEYPSVTQQPREEYLSQVLIKKNELKELKEIKNNLFAIMEDVLLRPLNNSDPITKNVAIQLASAWNCEPENVTCAQSKGTTATIRYVGALLDTASVMYLAEISKNITELLKNNSSTTGFFRSSHRVCLGGTNPMQSIGLMIAIPLIIIIIGLLPLLYNNKLWWLAADIGNNYIAFIRSISPCGENWDNELPECIARRGETKFKKTVRLNVKDNHIGLSSSLNDNKT</sequence>
<keyword evidence="1" id="KW-0812">Transmembrane</keyword>
<evidence type="ECO:0000313" key="3">
    <source>
        <dbReference type="Proteomes" id="UP000789405"/>
    </source>
</evidence>
<accession>A0A9N8ZFK1</accession>
<keyword evidence="1" id="KW-0472">Membrane</keyword>
<gene>
    <name evidence="2" type="ORF">DERYTH_LOCUS2577</name>
</gene>
<keyword evidence="3" id="KW-1185">Reference proteome</keyword>
<proteinExistence type="predicted"/>
<feature type="transmembrane region" description="Helical" evidence="1">
    <location>
        <begin position="52"/>
        <end position="78"/>
    </location>
</feature>
<feature type="transmembrane region" description="Helical" evidence="1">
    <location>
        <begin position="122"/>
        <end position="142"/>
    </location>
</feature>
<evidence type="ECO:0000256" key="1">
    <source>
        <dbReference type="SAM" id="Phobius"/>
    </source>
</evidence>
<reference evidence="2" key="1">
    <citation type="submission" date="2021-06" db="EMBL/GenBank/DDBJ databases">
        <authorList>
            <person name="Kallberg Y."/>
            <person name="Tangrot J."/>
            <person name="Rosling A."/>
        </authorList>
    </citation>
    <scope>NUCLEOTIDE SEQUENCE</scope>
    <source>
        <strain evidence="2">MA453B</strain>
    </source>
</reference>
<feature type="transmembrane region" description="Helical" evidence="1">
    <location>
        <begin position="90"/>
        <end position="110"/>
    </location>
</feature>
<dbReference type="EMBL" id="CAJVPY010000836">
    <property type="protein sequence ID" value="CAG8494393.1"/>
    <property type="molecule type" value="Genomic_DNA"/>
</dbReference>
<keyword evidence="1" id="KW-1133">Transmembrane helix</keyword>
<feature type="transmembrane region" description="Helical" evidence="1">
    <location>
        <begin position="460"/>
        <end position="480"/>
    </location>
</feature>
<dbReference type="OrthoDB" id="2353529at2759"/>
<evidence type="ECO:0000313" key="2">
    <source>
        <dbReference type="EMBL" id="CAG8494393.1"/>
    </source>
</evidence>
<dbReference type="Proteomes" id="UP000789405">
    <property type="component" value="Unassembled WGS sequence"/>
</dbReference>
<dbReference type="AlphaFoldDB" id="A0A9N8ZFK1"/>
<organism evidence="2 3">
    <name type="scientific">Dentiscutata erythropus</name>
    <dbReference type="NCBI Taxonomy" id="1348616"/>
    <lineage>
        <taxon>Eukaryota</taxon>
        <taxon>Fungi</taxon>
        <taxon>Fungi incertae sedis</taxon>
        <taxon>Mucoromycota</taxon>
        <taxon>Glomeromycotina</taxon>
        <taxon>Glomeromycetes</taxon>
        <taxon>Diversisporales</taxon>
        <taxon>Gigasporaceae</taxon>
        <taxon>Dentiscutata</taxon>
    </lineage>
</organism>
<comment type="caution">
    <text evidence="2">The sequence shown here is derived from an EMBL/GenBank/DDBJ whole genome shotgun (WGS) entry which is preliminary data.</text>
</comment>
<feature type="transmembrane region" description="Helical" evidence="1">
    <location>
        <begin position="20"/>
        <end position="40"/>
    </location>
</feature>
<name>A0A9N8ZFK1_9GLOM</name>
<protein>
    <submittedName>
        <fullName evidence="2">1427_t:CDS:1</fullName>
    </submittedName>
</protein>